<feature type="region of interest" description="Disordered" evidence="1">
    <location>
        <begin position="1264"/>
        <end position="1287"/>
    </location>
</feature>
<feature type="region of interest" description="Disordered" evidence="1">
    <location>
        <begin position="1170"/>
        <end position="1215"/>
    </location>
</feature>
<feature type="compositionally biased region" description="Basic and acidic residues" evidence="1">
    <location>
        <begin position="252"/>
        <end position="261"/>
    </location>
</feature>
<dbReference type="InterPro" id="IPR017884">
    <property type="entry name" value="SANT_dom"/>
</dbReference>
<feature type="region of interest" description="Disordered" evidence="1">
    <location>
        <begin position="235"/>
        <end position="326"/>
    </location>
</feature>
<protein>
    <recommendedName>
        <fullName evidence="2">SANT domain-containing protein</fullName>
    </recommendedName>
</protein>
<evidence type="ECO:0000256" key="1">
    <source>
        <dbReference type="SAM" id="MobiDB-lite"/>
    </source>
</evidence>
<feature type="compositionally biased region" description="Basic and acidic residues" evidence="1">
    <location>
        <begin position="7"/>
        <end position="21"/>
    </location>
</feature>
<dbReference type="PANTHER" id="PTHR47340">
    <property type="entry name" value="DUPLICATED HOMEODOMAIN-LIKE SUPERFAMILY PROTEIN"/>
    <property type="match status" value="1"/>
</dbReference>
<sequence length="1766" mass="193711">MPPEQLPWDRRDFRKHDRSGPDARSAGRGGGFGGAGQHRWREQNRHPHAPSPHPQPYRHHHNQPMKQRWYSDFRSARPIPPGRGKQGGWHMYPEEAGHGFPPFGSRYGDRNLEDDNIRPFRSHSDGRYLRNSRENRGSFSSQKDWRSPSWEPPVASPSSPRRPNTENNNQRSVETTQTCLNNGSKGNNLDDTQTCNNNNSKGNNSEDTQTCNNNNSKGNNSEDIETCQNNIIKCDDPHPLLDSPSGQSQPFMKEKNEKDGGTADEIASSAQKPDKEKVSGSMDWKVKWNRSGSMSSRGSGFSCSSSSKSMAVDSTEKVPEVQQKNATPVNSLPVVCVEPTAAPAPSDDTGSRKKPRLGWGEGLAKYEKKKVPEDCATKDGLYSVSTTETMQSPSSNLLDRSPKVAHVLEFASPVTPSLVACSSSPGIDDKEFTKAVNIDHDAANLSCSPVIMSWTHCEGPTFNLENLDVTSIANLSAVINEMLQSDDPSSVETGYVRTTSMNKLLVWKVDMLKALEVTESEIDMLDTELKSLSPHPAASSLLPGECHSKPCEQVTASSTVRPAPLQVVATGDMIVENMTAVNEDEHETLKDEDIDSPGSATSKLTESLHSGGGAFNSEMPECVERLVDLASNNSSNLGSSEDGLVNRDKTCLVDDFQDFDNVGGMHFDVEHVTDSISTLDKESANRIFTCNEESANSALEELNKLVPTQQCHFDMLAASKLSSLQRDSSVIKERFLTRKRYLLFKEKVLTLKFKLYQRFWREGRIISVSKLRGKSHKKLDLCRTVVYKKNLSSSRSKISYSAGISRKVTAKEVIEKVNGLLTESPLKPCRSTLKMPALILDKGIKMSRFVSNNALVEDPCVAEKERSMINIWTAEEMEIFIDKLAIFGKDFSKIASFLDHKTIADCIEFYYKNHKSECFQRAKLGANKQMKPPSNTYLVSNGKRRNREANAASLDILGEASAVVANINDGLETQNNCSQRIFLGASSSQKAPRGDHGPLERSNSLDNEAVAADVLAGICGSLSSEAMSSCITSSVDPVDGYQDWKSQRVTSCVKRPLTPDGTQNFDDECSDESCGEMDPADWTDEEKSFFVQAISSYGKDFEMISQCLRTKSIEQCKLFFSKARKCLGLDRILPVAVNFTVCGDGYGGGGSDTEDACVVQTDPVICNDDSECKMEEDLPPDESDIAGTSDSKPDLKICGENNNSQPCSPDPIAAEPLSKNLSMIDTVVEDDKQAVDFNMNRKEESGANGPCTPGHDVKSLVESADVDPVRDEDGDDGGKRNVSSGTDNKALAEVSDGHHQEDNEGQGVISLEDNLKKRKIEVGIADSAKMAVDAQLEGDVSHPSGNFQKESGCQNISLQQNGHLSSVESSMLFPVPIKYQRHSSNDVISEIGANVISEKHPQKVTWTGDCQQHLSSFSLPGSVEPSHILKGYPVSVQTVKEMNGDFNSVKHVPLQNGPNRDLKLSSDRNTEFSLRKCTTGLRNRNENVPLPSQSGCSPDVDKPLLSRNGDVKLFGKILISSHEKTNSCDHDDNNINNNNDGQHHKAGHHRQPLNVKFSGDQKVNLDSFSSKVDFNNYLAAENINIPLKSFGCWDKNQTQAAIFPQLPDSTLLLAKYPTAFSPNNSAPTVKLDQAPLNGIILSNDHHPFNGVSVFPGSANGIADYQLLRSRELQQPFTVDMKQSQEMLFTEVQRRNGFSLVPGSQQQARSTVGIDVGRGGVLSGGGLCSGVSDPVTAIKMHYANAHVQAGNIIREDDMWRGNEDVGR</sequence>
<feature type="compositionally biased region" description="Acidic residues" evidence="1">
    <location>
        <begin position="585"/>
        <end position="595"/>
    </location>
</feature>
<feature type="region of interest" description="Disordered" evidence="1">
    <location>
        <begin position="585"/>
        <end position="613"/>
    </location>
</feature>
<feature type="region of interest" description="Disordered" evidence="1">
    <location>
        <begin position="339"/>
        <end position="358"/>
    </location>
</feature>
<gene>
    <name evidence="3" type="ORF">CASFOL_006430</name>
</gene>
<reference evidence="4" key="1">
    <citation type="journal article" date="2024" name="IScience">
        <title>Strigolactones Initiate the Formation of Haustorium-like Structures in Castilleja.</title>
        <authorList>
            <person name="Buerger M."/>
            <person name="Peterson D."/>
            <person name="Chory J."/>
        </authorList>
    </citation>
    <scope>NUCLEOTIDE SEQUENCE [LARGE SCALE GENOMIC DNA]</scope>
</reference>
<feature type="region of interest" description="Disordered" evidence="1">
    <location>
        <begin position="1524"/>
        <end position="1549"/>
    </location>
</feature>
<feature type="region of interest" description="Disordered" evidence="1">
    <location>
        <begin position="1"/>
        <end position="223"/>
    </location>
</feature>
<organism evidence="3 4">
    <name type="scientific">Castilleja foliolosa</name>
    <dbReference type="NCBI Taxonomy" id="1961234"/>
    <lineage>
        <taxon>Eukaryota</taxon>
        <taxon>Viridiplantae</taxon>
        <taxon>Streptophyta</taxon>
        <taxon>Embryophyta</taxon>
        <taxon>Tracheophyta</taxon>
        <taxon>Spermatophyta</taxon>
        <taxon>Magnoliopsida</taxon>
        <taxon>eudicotyledons</taxon>
        <taxon>Gunneridae</taxon>
        <taxon>Pentapetalae</taxon>
        <taxon>asterids</taxon>
        <taxon>lamiids</taxon>
        <taxon>Lamiales</taxon>
        <taxon>Orobanchaceae</taxon>
        <taxon>Pedicularideae</taxon>
        <taxon>Castillejinae</taxon>
        <taxon>Castilleja</taxon>
    </lineage>
</organism>
<feature type="compositionally biased region" description="Polar residues" evidence="1">
    <location>
        <begin position="598"/>
        <end position="608"/>
    </location>
</feature>
<dbReference type="Pfam" id="PF00249">
    <property type="entry name" value="Myb_DNA-binding"/>
    <property type="match status" value="2"/>
</dbReference>
<evidence type="ECO:0000313" key="3">
    <source>
        <dbReference type="EMBL" id="KAL3650027.1"/>
    </source>
</evidence>
<feature type="region of interest" description="Disordered" evidence="1">
    <location>
        <begin position="1482"/>
        <end position="1501"/>
    </location>
</feature>
<evidence type="ECO:0000259" key="2">
    <source>
        <dbReference type="PROSITE" id="PS51293"/>
    </source>
</evidence>
<feature type="compositionally biased region" description="Low complexity" evidence="1">
    <location>
        <begin position="196"/>
        <end position="205"/>
    </location>
</feature>
<feature type="compositionally biased region" description="Polar residues" evidence="1">
    <location>
        <begin position="165"/>
        <end position="195"/>
    </location>
</feature>
<accession>A0ABD3E787</accession>
<dbReference type="Proteomes" id="UP001632038">
    <property type="component" value="Unassembled WGS sequence"/>
</dbReference>
<feature type="compositionally biased region" description="Basic and acidic residues" evidence="1">
    <location>
        <begin position="107"/>
        <end position="136"/>
    </location>
</feature>
<proteinExistence type="predicted"/>
<dbReference type="Gene3D" id="1.20.58.1880">
    <property type="match status" value="1"/>
</dbReference>
<feature type="domain" description="SANT" evidence="2">
    <location>
        <begin position="867"/>
        <end position="918"/>
    </location>
</feature>
<feature type="compositionally biased region" description="Low complexity" evidence="1">
    <location>
        <begin position="291"/>
        <end position="309"/>
    </location>
</feature>
<feature type="compositionally biased region" description="Gly residues" evidence="1">
    <location>
        <begin position="27"/>
        <end position="36"/>
    </location>
</feature>
<comment type="caution">
    <text evidence="3">The sequence shown here is derived from an EMBL/GenBank/DDBJ whole genome shotgun (WGS) entry which is preliminary data.</text>
</comment>
<dbReference type="SUPFAM" id="SSF46689">
    <property type="entry name" value="Homeodomain-like"/>
    <property type="match status" value="2"/>
</dbReference>
<keyword evidence="4" id="KW-1185">Reference proteome</keyword>
<feature type="compositionally biased region" description="Basic and acidic residues" evidence="1">
    <location>
        <begin position="1524"/>
        <end position="1533"/>
    </location>
</feature>
<feature type="compositionally biased region" description="Basic and acidic residues" evidence="1">
    <location>
        <begin position="1267"/>
        <end position="1279"/>
    </location>
</feature>
<evidence type="ECO:0000313" key="4">
    <source>
        <dbReference type="Proteomes" id="UP001632038"/>
    </source>
</evidence>
<dbReference type="Gene3D" id="1.10.10.60">
    <property type="entry name" value="Homeodomain-like"/>
    <property type="match status" value="1"/>
</dbReference>
<feature type="compositionally biased region" description="Low complexity" evidence="1">
    <location>
        <begin position="212"/>
        <end position="221"/>
    </location>
</feature>
<dbReference type="EMBL" id="JAVIJP010000007">
    <property type="protein sequence ID" value="KAL3650027.1"/>
    <property type="molecule type" value="Genomic_DNA"/>
</dbReference>
<dbReference type="CDD" id="cd00167">
    <property type="entry name" value="SANT"/>
    <property type="match status" value="1"/>
</dbReference>
<dbReference type="InterPro" id="IPR001005">
    <property type="entry name" value="SANT/Myb"/>
</dbReference>
<dbReference type="SMART" id="SM00717">
    <property type="entry name" value="SANT"/>
    <property type="match status" value="2"/>
</dbReference>
<dbReference type="InterPro" id="IPR009057">
    <property type="entry name" value="Homeodomain-like_sf"/>
</dbReference>
<feature type="domain" description="SANT" evidence="2">
    <location>
        <begin position="1081"/>
        <end position="1128"/>
    </location>
</feature>
<name>A0ABD3E787_9LAMI</name>
<dbReference type="PROSITE" id="PS51293">
    <property type="entry name" value="SANT"/>
    <property type="match status" value="2"/>
</dbReference>
<dbReference type="PANTHER" id="PTHR47340:SF1">
    <property type="entry name" value="DUPLICATED HOMEODOMAIN-LIKE SUPERFAMILY PROTEIN"/>
    <property type="match status" value="1"/>
</dbReference>